<feature type="region of interest" description="Disordered" evidence="1">
    <location>
        <begin position="1"/>
        <end position="39"/>
    </location>
</feature>
<evidence type="ECO:0000256" key="1">
    <source>
        <dbReference type="SAM" id="MobiDB-lite"/>
    </source>
</evidence>
<dbReference type="SUPFAM" id="SSF81518">
    <property type="entry name" value="Subunit XI (6.4 kDa protein) of cytochrome bc1 complex (Ubiquinol-cytochrome c reductase)"/>
    <property type="match status" value="1"/>
</dbReference>
<dbReference type="PANTHER" id="PTHR15420">
    <property type="entry name" value="UBIQUINOL-CYTOCHROME C REDUCTASE COMPLEX 6.4 KD PROTEIN"/>
    <property type="match status" value="1"/>
</dbReference>
<protein>
    <submittedName>
        <fullName evidence="4">Uncharacterized protein LOC108559265</fullName>
    </submittedName>
</protein>
<keyword evidence="2" id="KW-0812">Transmembrane</keyword>
<dbReference type="InterPro" id="IPR015089">
    <property type="entry name" value="UQCR"/>
</dbReference>
<name>A0ABM1MBM5_NICVS</name>
<dbReference type="GeneID" id="108559265"/>
<dbReference type="Proteomes" id="UP000695000">
    <property type="component" value="Unplaced"/>
</dbReference>
<dbReference type="InterPro" id="IPR029027">
    <property type="entry name" value="Single_a-helix_sf"/>
</dbReference>
<gene>
    <name evidence="4" type="primary">LOC108559265</name>
</gene>
<evidence type="ECO:0000313" key="4">
    <source>
        <dbReference type="RefSeq" id="XP_017771975.1"/>
    </source>
</evidence>
<sequence length="105" mass="12173">MGCERESERRRRMEEECECPEEEVPKKRGGYKPPSGDSDPQPLFRLPHFLQVIGPKHVNAAKGFIPSMLFYGVASLIGIIYICDWKTVLQYMPYYNGKYPTKKDE</sequence>
<accession>A0ABM1MBM5</accession>
<dbReference type="RefSeq" id="XP_017771975.1">
    <property type="nucleotide sequence ID" value="XM_017916486.1"/>
</dbReference>
<proteinExistence type="predicted"/>
<dbReference type="Pfam" id="PF08997">
    <property type="entry name" value="UCR_6-4kD"/>
    <property type="match status" value="1"/>
</dbReference>
<reference evidence="4" key="1">
    <citation type="submission" date="2025-08" db="UniProtKB">
        <authorList>
            <consortium name="RefSeq"/>
        </authorList>
    </citation>
    <scope>IDENTIFICATION</scope>
    <source>
        <tissue evidence="4">Whole Larva</tissue>
    </source>
</reference>
<organism evidence="3 4">
    <name type="scientific">Nicrophorus vespilloides</name>
    <name type="common">Boreal carrion beetle</name>
    <dbReference type="NCBI Taxonomy" id="110193"/>
    <lineage>
        <taxon>Eukaryota</taxon>
        <taxon>Metazoa</taxon>
        <taxon>Ecdysozoa</taxon>
        <taxon>Arthropoda</taxon>
        <taxon>Hexapoda</taxon>
        <taxon>Insecta</taxon>
        <taxon>Pterygota</taxon>
        <taxon>Neoptera</taxon>
        <taxon>Endopterygota</taxon>
        <taxon>Coleoptera</taxon>
        <taxon>Polyphaga</taxon>
        <taxon>Staphyliniformia</taxon>
        <taxon>Silphidae</taxon>
        <taxon>Nicrophorinae</taxon>
        <taxon>Nicrophorus</taxon>
    </lineage>
</organism>
<feature type="transmembrane region" description="Helical" evidence="2">
    <location>
        <begin position="64"/>
        <end position="83"/>
    </location>
</feature>
<evidence type="ECO:0000313" key="3">
    <source>
        <dbReference type="Proteomes" id="UP000695000"/>
    </source>
</evidence>
<keyword evidence="2" id="KW-1133">Transmembrane helix</keyword>
<dbReference type="PANTHER" id="PTHR15420:SF2">
    <property type="entry name" value="CYTOCHROME B-C1 COMPLEX SUBUNIT 10"/>
    <property type="match status" value="1"/>
</dbReference>
<evidence type="ECO:0000256" key="2">
    <source>
        <dbReference type="SAM" id="Phobius"/>
    </source>
</evidence>
<keyword evidence="3" id="KW-1185">Reference proteome</keyword>
<dbReference type="Gene3D" id="1.20.5.220">
    <property type="match status" value="1"/>
</dbReference>
<feature type="compositionally biased region" description="Basic and acidic residues" evidence="1">
    <location>
        <begin position="1"/>
        <end position="14"/>
    </location>
</feature>
<keyword evidence="2" id="KW-0472">Membrane</keyword>